<evidence type="ECO:0000313" key="2">
    <source>
        <dbReference type="Proteomes" id="UP000198951"/>
    </source>
</evidence>
<dbReference type="Proteomes" id="UP000198951">
    <property type="component" value="Unassembled WGS sequence"/>
</dbReference>
<protein>
    <submittedName>
        <fullName evidence="1">Uncharacterized protein</fullName>
    </submittedName>
</protein>
<sequence length="238" mass="27211">MKNSKRLWMSVLVIVFTVVFFSCKNNKAEKVEEVSTMEEVDTASTAFMPFKVIVIKHDVAGYNKWRLAYDAHDSVRMTYGISHFVIGRGMDNPNTIMVIDKMDDVNKAKDFSMLPSLKDAMKKAGVLNTPKFGFYEVIRNDNSKINLKDRLMVTHRVKDFDAWLKVYDEEGIIKRMEGGLIDRGMARNIDDPNIVTIVFAISDIDKAKALIKSEEQKKVMMDAGVEGVPEMFFYKLVE</sequence>
<accession>A0A1H4B0F6</accession>
<dbReference type="OrthoDB" id="1329448at2"/>
<gene>
    <name evidence="1" type="ORF">SAMN05443667_104125</name>
</gene>
<dbReference type="AlphaFoldDB" id="A0A1H4B0F6"/>
<dbReference type="EMBL" id="FNRD01000004">
    <property type="protein sequence ID" value="SEA41528.1"/>
    <property type="molecule type" value="Genomic_DNA"/>
</dbReference>
<proteinExistence type="predicted"/>
<dbReference type="STRING" id="150146.SAMN05443667_104125"/>
<organism evidence="1 2">
    <name type="scientific">Flavobacterium gillisiae</name>
    <dbReference type="NCBI Taxonomy" id="150146"/>
    <lineage>
        <taxon>Bacteria</taxon>
        <taxon>Pseudomonadati</taxon>
        <taxon>Bacteroidota</taxon>
        <taxon>Flavobacteriia</taxon>
        <taxon>Flavobacteriales</taxon>
        <taxon>Flavobacteriaceae</taxon>
        <taxon>Flavobacterium</taxon>
    </lineage>
</organism>
<dbReference type="PROSITE" id="PS51257">
    <property type="entry name" value="PROKAR_LIPOPROTEIN"/>
    <property type="match status" value="1"/>
</dbReference>
<name>A0A1H4B0F6_9FLAO</name>
<evidence type="ECO:0000313" key="1">
    <source>
        <dbReference type="EMBL" id="SEA41528.1"/>
    </source>
</evidence>
<reference evidence="2" key="1">
    <citation type="submission" date="2016-10" db="EMBL/GenBank/DDBJ databases">
        <authorList>
            <person name="Varghese N."/>
            <person name="Submissions S."/>
        </authorList>
    </citation>
    <scope>NUCLEOTIDE SEQUENCE [LARGE SCALE GENOMIC DNA]</scope>
    <source>
        <strain evidence="2">DSM 22376</strain>
    </source>
</reference>
<dbReference type="RefSeq" id="WP_091087130.1">
    <property type="nucleotide sequence ID" value="NZ_FNRD01000004.1"/>
</dbReference>
<keyword evidence="2" id="KW-1185">Reference proteome</keyword>